<keyword evidence="6" id="KW-1185">Reference proteome</keyword>
<dbReference type="PROSITE" id="PS50294">
    <property type="entry name" value="WD_REPEATS_REGION"/>
    <property type="match status" value="1"/>
</dbReference>
<evidence type="ECO:0000313" key="6">
    <source>
        <dbReference type="Proteomes" id="UP000192343"/>
    </source>
</evidence>
<proteinExistence type="predicted"/>
<evidence type="ECO:0000256" key="2">
    <source>
        <dbReference type="ARBA" id="ARBA00022737"/>
    </source>
</evidence>
<dbReference type="PROSITE" id="PS50082">
    <property type="entry name" value="WD_REPEATS_2"/>
    <property type="match status" value="1"/>
</dbReference>
<keyword evidence="1 3" id="KW-0853">WD repeat</keyword>
<dbReference type="PANTHER" id="PTHR22847">
    <property type="entry name" value="WD40 REPEAT PROTEIN"/>
    <property type="match status" value="1"/>
</dbReference>
<sequence>MRRLILILFLFIPFFLSANTPQPRIVIQTGHSGEVRSVARQESSGLTVSTGRDGTVRVWKNGTLLYSRQVSHLPLSDLIVHPDLPISAFIATDSINTYRLIVYNWVDDNELYSIRIKDAPLSLGFSPKGSYLFYSRADLNSLTLLDARTGAPLEIATEGFGIVSAAFISNTESTMVCYLPSGNIIYWDLENNRRKAAPIGTMSDMEMVNFNSTGRFGIGYRSSTLHLFDLVTGRTLSSLAMTGVSDISMHPQASRVALIRNAERYQEIVEIDFSNRILLEVSRVSPPSRRPVALAIHRDGIDTGFENGSLGRVNPSSSGFNQWGKPGPVAVSDIDAWNGTLAASAPGSIVLIDSAQLRGQSVKIPESIETTRVSLPFSQSGGFLPLDFRRGIVWNAQNPDQAYLFSVSDGSFEGLFSIASACKEIYTNGNRILSLDQNGSIRLYDLQRREVLYQYAASGIRDVTFIDQESIIVGRSPSARFPSPLTRINLRTGETVPLDAEDLLIYSLHFDPLTNHLYTLGLQDRRGNIMTVLQQLQGSNFQHSLPLLSYPGEDHNAAFVLDGLRLYTSLGRSEIQVSGWDGFSSFSSVSHIPHKISVDRRILASVNSDFSISIWDKKSGDWLSDIYLFPGNQWLLKGSDGSIRTSAGGMDYVKVFNGEKEISSRSFGF</sequence>
<dbReference type="Gene3D" id="2.130.10.10">
    <property type="entry name" value="YVTN repeat-like/Quinoprotein amine dehydrogenase"/>
    <property type="match status" value="2"/>
</dbReference>
<name>A0A1Y1RV92_9SPIO</name>
<dbReference type="OrthoDB" id="366129at2"/>
<dbReference type="Pfam" id="PF00400">
    <property type="entry name" value="WD40"/>
    <property type="match status" value="1"/>
</dbReference>
<evidence type="ECO:0000256" key="3">
    <source>
        <dbReference type="PROSITE-ProRule" id="PRU00221"/>
    </source>
</evidence>
<dbReference type="InterPro" id="IPR011044">
    <property type="entry name" value="Quino_amine_DH_bsu"/>
</dbReference>
<protein>
    <submittedName>
        <fullName evidence="5">Uncharacterized protein</fullName>
    </submittedName>
</protein>
<accession>A0A1Y1RV92</accession>
<dbReference type="PANTHER" id="PTHR22847:SF637">
    <property type="entry name" value="WD REPEAT DOMAIN 5B"/>
    <property type="match status" value="1"/>
</dbReference>
<gene>
    <name evidence="5" type="ORF">B4O97_14650</name>
</gene>
<organism evidence="5 6">
    <name type="scientific">Marispirochaeta aestuarii</name>
    <dbReference type="NCBI Taxonomy" id="1963862"/>
    <lineage>
        <taxon>Bacteria</taxon>
        <taxon>Pseudomonadati</taxon>
        <taxon>Spirochaetota</taxon>
        <taxon>Spirochaetia</taxon>
        <taxon>Spirochaetales</taxon>
        <taxon>Spirochaetaceae</taxon>
        <taxon>Marispirochaeta</taxon>
    </lineage>
</organism>
<dbReference type="SUPFAM" id="SSF50969">
    <property type="entry name" value="YVTN repeat-like/Quinoprotein amine dehydrogenase"/>
    <property type="match status" value="1"/>
</dbReference>
<evidence type="ECO:0000313" key="5">
    <source>
        <dbReference type="EMBL" id="ORC33898.1"/>
    </source>
</evidence>
<evidence type="ECO:0000256" key="4">
    <source>
        <dbReference type="SAM" id="SignalP"/>
    </source>
</evidence>
<dbReference type="SUPFAM" id="SSF50978">
    <property type="entry name" value="WD40 repeat-like"/>
    <property type="match status" value="1"/>
</dbReference>
<dbReference type="EMBL" id="MWQY01000017">
    <property type="protein sequence ID" value="ORC33898.1"/>
    <property type="molecule type" value="Genomic_DNA"/>
</dbReference>
<dbReference type="SMART" id="SM00320">
    <property type="entry name" value="WD40"/>
    <property type="match status" value="1"/>
</dbReference>
<evidence type="ECO:0000256" key="1">
    <source>
        <dbReference type="ARBA" id="ARBA00022574"/>
    </source>
</evidence>
<keyword evidence="4" id="KW-0732">Signal</keyword>
<feature type="repeat" description="WD" evidence="3">
    <location>
        <begin position="28"/>
        <end position="60"/>
    </location>
</feature>
<feature type="signal peptide" evidence="4">
    <location>
        <begin position="1"/>
        <end position="18"/>
    </location>
</feature>
<dbReference type="STRING" id="1963862.B4O97_14650"/>
<dbReference type="InterPro" id="IPR036322">
    <property type="entry name" value="WD40_repeat_dom_sf"/>
</dbReference>
<reference evidence="5 6" key="1">
    <citation type="submission" date="2017-03" db="EMBL/GenBank/DDBJ databases">
        <title>Draft Genome sequence of Marispirochaeta sp. strain JC444.</title>
        <authorList>
            <person name="Shivani Y."/>
            <person name="Subhash Y."/>
            <person name="Sasikala C."/>
            <person name="Ramana C."/>
        </authorList>
    </citation>
    <scope>NUCLEOTIDE SEQUENCE [LARGE SCALE GENOMIC DNA]</scope>
    <source>
        <strain evidence="5 6">JC444</strain>
    </source>
</reference>
<feature type="chain" id="PRO_5013005439" evidence="4">
    <location>
        <begin position="19"/>
        <end position="669"/>
    </location>
</feature>
<dbReference type="InterPro" id="IPR015943">
    <property type="entry name" value="WD40/YVTN_repeat-like_dom_sf"/>
</dbReference>
<dbReference type="InterPro" id="IPR001680">
    <property type="entry name" value="WD40_rpt"/>
</dbReference>
<dbReference type="AlphaFoldDB" id="A0A1Y1RV92"/>
<dbReference type="Proteomes" id="UP000192343">
    <property type="component" value="Unassembled WGS sequence"/>
</dbReference>
<keyword evidence="2" id="KW-0677">Repeat</keyword>
<comment type="caution">
    <text evidence="5">The sequence shown here is derived from an EMBL/GenBank/DDBJ whole genome shotgun (WGS) entry which is preliminary data.</text>
</comment>
<dbReference type="SUPFAM" id="SSF69322">
    <property type="entry name" value="Tricorn protease domain 2"/>
    <property type="match status" value="1"/>
</dbReference>
<dbReference type="RefSeq" id="WP_083051930.1">
    <property type="nucleotide sequence ID" value="NZ_MWQY01000017.1"/>
</dbReference>